<dbReference type="RefSeq" id="WP_244211714.1">
    <property type="nucleotide sequence ID" value="NZ_RAPY01000001.1"/>
</dbReference>
<dbReference type="EMBL" id="RAPY01000001">
    <property type="protein sequence ID" value="RKE57369.1"/>
    <property type="molecule type" value="Genomic_DNA"/>
</dbReference>
<name>A0A420BKW6_SPHD1</name>
<dbReference type="Pfam" id="PF07883">
    <property type="entry name" value="Cupin_2"/>
    <property type="match status" value="1"/>
</dbReference>
<dbReference type="PROSITE" id="PS51257">
    <property type="entry name" value="PROKAR_LIPOPROTEIN"/>
    <property type="match status" value="1"/>
</dbReference>
<sequence>MKQLLQMKHLKIITPLIFTTLLSACGNKVQSINTDMNRTENLIFAKGKKIENDNFTGTAWLNSLVDADSTNQNAVGSVTFEPGARTKWHSHPAGQIILALDGVGYYQEKGKEKVIVRKGEVVKCPINVPHWHGASADTAFVQIAITGREKGETVWLEPVSDAEYHGGQKER</sequence>
<dbReference type="GO" id="GO:0051213">
    <property type="term" value="F:dioxygenase activity"/>
    <property type="evidence" value="ECO:0007669"/>
    <property type="project" value="UniProtKB-KW"/>
</dbReference>
<comment type="caution">
    <text evidence="2">The sequence shown here is derived from an EMBL/GenBank/DDBJ whole genome shotgun (WGS) entry which is preliminary data.</text>
</comment>
<accession>A0A420BKW6</accession>
<keyword evidence="3" id="KW-1185">Reference proteome</keyword>
<dbReference type="InterPro" id="IPR047263">
    <property type="entry name" value="HNL-like_cupin"/>
</dbReference>
<reference evidence="2 3" key="1">
    <citation type="submission" date="2018-09" db="EMBL/GenBank/DDBJ databases">
        <title>Genomic Encyclopedia of Type Strains, Phase III (KMG-III): the genomes of soil and plant-associated and newly described type strains.</title>
        <authorList>
            <person name="Whitman W."/>
        </authorList>
    </citation>
    <scope>NUCLEOTIDE SEQUENCE [LARGE SCALE GENOMIC DNA]</scope>
    <source>
        <strain evidence="2 3">CECT 7938</strain>
    </source>
</reference>
<proteinExistence type="predicted"/>
<dbReference type="Proteomes" id="UP000286246">
    <property type="component" value="Unassembled WGS sequence"/>
</dbReference>
<keyword evidence="2" id="KW-0560">Oxidoreductase</keyword>
<dbReference type="CDD" id="cd02233">
    <property type="entry name" value="cupin_HNL-like"/>
    <property type="match status" value="1"/>
</dbReference>
<gene>
    <name evidence="2" type="ORF">DFQ12_2257</name>
</gene>
<keyword evidence="2" id="KW-0223">Dioxygenase</keyword>
<dbReference type="SUPFAM" id="SSF51182">
    <property type="entry name" value="RmlC-like cupins"/>
    <property type="match status" value="1"/>
</dbReference>
<evidence type="ECO:0000313" key="2">
    <source>
        <dbReference type="EMBL" id="RKE57369.1"/>
    </source>
</evidence>
<evidence type="ECO:0000259" key="1">
    <source>
        <dbReference type="Pfam" id="PF07883"/>
    </source>
</evidence>
<protein>
    <submittedName>
        <fullName evidence="2">Quercetin dioxygenase-like cupin family protein</fullName>
    </submittedName>
</protein>
<organism evidence="2 3">
    <name type="scientific">Sphingobacterium detergens</name>
    <dbReference type="NCBI Taxonomy" id="1145106"/>
    <lineage>
        <taxon>Bacteria</taxon>
        <taxon>Pseudomonadati</taxon>
        <taxon>Bacteroidota</taxon>
        <taxon>Sphingobacteriia</taxon>
        <taxon>Sphingobacteriales</taxon>
        <taxon>Sphingobacteriaceae</taxon>
        <taxon>Sphingobacterium</taxon>
    </lineage>
</organism>
<dbReference type="InterPro" id="IPR014710">
    <property type="entry name" value="RmlC-like_jellyroll"/>
</dbReference>
<dbReference type="InterPro" id="IPR013096">
    <property type="entry name" value="Cupin_2"/>
</dbReference>
<evidence type="ECO:0000313" key="3">
    <source>
        <dbReference type="Proteomes" id="UP000286246"/>
    </source>
</evidence>
<dbReference type="Gene3D" id="2.60.120.10">
    <property type="entry name" value="Jelly Rolls"/>
    <property type="match status" value="1"/>
</dbReference>
<dbReference type="PANTHER" id="PTHR43698:SF1">
    <property type="entry name" value="BLL4564 PROTEIN"/>
    <property type="match status" value="1"/>
</dbReference>
<feature type="domain" description="Cupin type-2" evidence="1">
    <location>
        <begin position="78"/>
        <end position="140"/>
    </location>
</feature>
<dbReference type="PANTHER" id="PTHR43698">
    <property type="entry name" value="RIBD C-TERMINAL DOMAIN CONTAINING PROTEIN"/>
    <property type="match status" value="1"/>
</dbReference>
<dbReference type="AlphaFoldDB" id="A0A420BKW6"/>
<dbReference type="InterPro" id="IPR011051">
    <property type="entry name" value="RmlC_Cupin_sf"/>
</dbReference>